<evidence type="ECO:0000256" key="4">
    <source>
        <dbReference type="ARBA" id="ARBA00022737"/>
    </source>
</evidence>
<feature type="region of interest" description="Disordered" evidence="5">
    <location>
        <begin position="666"/>
        <end position="745"/>
    </location>
</feature>
<dbReference type="EMBL" id="CAJPEX010000484">
    <property type="protein sequence ID" value="CAG0915956.1"/>
    <property type="molecule type" value="Genomic_DNA"/>
</dbReference>
<gene>
    <name evidence="7" type="ORF">NMOB1V02_LOCUS3590</name>
</gene>
<dbReference type="InterPro" id="IPR001680">
    <property type="entry name" value="WD40_rpt"/>
</dbReference>
<dbReference type="Proteomes" id="UP000678499">
    <property type="component" value="Unassembled WGS sequence"/>
</dbReference>
<feature type="region of interest" description="Disordered" evidence="5">
    <location>
        <begin position="818"/>
        <end position="854"/>
    </location>
</feature>
<feature type="domain" description="Lethal giant larvae homologue 2" evidence="6">
    <location>
        <begin position="273"/>
        <end position="381"/>
    </location>
</feature>
<dbReference type="PANTHER" id="PTHR10241:SF25">
    <property type="entry name" value="TOMOSYN, ISOFORM C"/>
    <property type="match status" value="1"/>
</dbReference>
<dbReference type="InterPro" id="IPR013577">
    <property type="entry name" value="LLGL2"/>
</dbReference>
<dbReference type="Pfam" id="PF08366">
    <property type="entry name" value="LLGL"/>
    <property type="match status" value="1"/>
</dbReference>
<protein>
    <recommendedName>
        <fullName evidence="6">Lethal giant larvae homologue 2 domain-containing protein</fullName>
    </recommendedName>
</protein>
<dbReference type="SMART" id="SM00320">
    <property type="entry name" value="WD40"/>
    <property type="match status" value="6"/>
</dbReference>
<dbReference type="GO" id="GO:0006887">
    <property type="term" value="P:exocytosis"/>
    <property type="evidence" value="ECO:0007669"/>
    <property type="project" value="UniProtKB-KW"/>
</dbReference>
<evidence type="ECO:0000313" key="7">
    <source>
        <dbReference type="EMBL" id="CAD7275804.1"/>
    </source>
</evidence>
<dbReference type="EMBL" id="OA882521">
    <property type="protein sequence ID" value="CAD7275804.1"/>
    <property type="molecule type" value="Genomic_DNA"/>
</dbReference>
<comment type="similarity">
    <text evidence="1">Belongs to the WD repeat L(2)GL family.</text>
</comment>
<dbReference type="GO" id="GO:0045159">
    <property type="term" value="F:myosin II binding"/>
    <property type="evidence" value="ECO:0007669"/>
    <property type="project" value="TreeGrafter"/>
</dbReference>
<dbReference type="InterPro" id="IPR000664">
    <property type="entry name" value="Lethal2_giant"/>
</dbReference>
<dbReference type="GO" id="GO:0005886">
    <property type="term" value="C:plasma membrane"/>
    <property type="evidence" value="ECO:0007669"/>
    <property type="project" value="TreeGrafter"/>
</dbReference>
<evidence type="ECO:0000256" key="1">
    <source>
        <dbReference type="ARBA" id="ARBA00008070"/>
    </source>
</evidence>
<dbReference type="GO" id="GO:0019905">
    <property type="term" value="F:syntaxin binding"/>
    <property type="evidence" value="ECO:0007669"/>
    <property type="project" value="TreeGrafter"/>
</dbReference>
<name>A0A7R9BKQ3_9CRUS</name>
<dbReference type="GO" id="GO:0031201">
    <property type="term" value="C:SNARE complex"/>
    <property type="evidence" value="ECO:0007669"/>
    <property type="project" value="TreeGrafter"/>
</dbReference>
<dbReference type="GO" id="GO:0006893">
    <property type="term" value="P:Golgi to plasma membrane transport"/>
    <property type="evidence" value="ECO:0007669"/>
    <property type="project" value="TreeGrafter"/>
</dbReference>
<feature type="compositionally biased region" description="Acidic residues" evidence="5">
    <location>
        <begin position="841"/>
        <end position="853"/>
    </location>
</feature>
<dbReference type="GO" id="GO:0005096">
    <property type="term" value="F:GTPase activator activity"/>
    <property type="evidence" value="ECO:0007669"/>
    <property type="project" value="TreeGrafter"/>
</dbReference>
<keyword evidence="4" id="KW-0677">Repeat</keyword>
<dbReference type="SUPFAM" id="SSF50978">
    <property type="entry name" value="WD40 repeat-like"/>
    <property type="match status" value="1"/>
</dbReference>
<keyword evidence="8" id="KW-1185">Reference proteome</keyword>
<accession>A0A7R9BKQ3</accession>
<dbReference type="FunFam" id="2.130.10.10:FF:000521">
    <property type="entry name" value="syntaxin-binding protein 5-like isoform X1"/>
    <property type="match status" value="1"/>
</dbReference>
<evidence type="ECO:0000256" key="2">
    <source>
        <dbReference type="ARBA" id="ARBA00022483"/>
    </source>
</evidence>
<dbReference type="InterPro" id="IPR015943">
    <property type="entry name" value="WD40/YVTN_repeat-like_dom_sf"/>
</dbReference>
<proteinExistence type="inferred from homology"/>
<organism evidence="7">
    <name type="scientific">Notodromas monacha</name>
    <dbReference type="NCBI Taxonomy" id="399045"/>
    <lineage>
        <taxon>Eukaryota</taxon>
        <taxon>Metazoa</taxon>
        <taxon>Ecdysozoa</taxon>
        <taxon>Arthropoda</taxon>
        <taxon>Crustacea</taxon>
        <taxon>Oligostraca</taxon>
        <taxon>Ostracoda</taxon>
        <taxon>Podocopa</taxon>
        <taxon>Podocopida</taxon>
        <taxon>Cypridocopina</taxon>
        <taxon>Cypridoidea</taxon>
        <taxon>Cyprididae</taxon>
        <taxon>Notodromas</taxon>
    </lineage>
</organism>
<reference evidence="7" key="1">
    <citation type="submission" date="2020-11" db="EMBL/GenBank/DDBJ databases">
        <authorList>
            <person name="Tran Van P."/>
        </authorList>
    </citation>
    <scope>NUCLEOTIDE SEQUENCE</scope>
</reference>
<sequence>MKKFTFKGVLDGFTNKGGDGQVAPKPPKNEVEETLKSLHFRACKTVRHGFPFEPTTLAHDPVQKLIAIGNKKGHIRILGQPGVDIHLETPSRVPVIQLAFMINNGGLVAAMADDTLVLWNLRQKNPEIVNSVGFQRERLTCVNLPPTSRFAYVGTDRGNVYVVNVSTFDLSGYVVNWNKAIEVTQKRHPGCVVHLSENPLDNSKLLICYENGSMVVWDLPKKTGEVRFTWPDAQLRSASWFSDGKQFMCSHVDGSLTTWSLRQPQRPISHVFPHGKQGPEGKQEPCEPIFKLEWKSSRGLEVRDALVIFSGGLPSESKSPSKNLTLINGKNTTVLEMEHPIIDFVAISDKPWSSDSQDPFAVAVLLTEDLVVLDLTVTGYPCFENPYPMDIHESPVTSCLYLVNCPGELIGTFYQVGKRNSKRGQFSPNSWPIDGGVPGTPTTSYSEIVVTGHADGSVKFWDASGSSLQVLYKLKTGKIFDRPKAIATEDPFAVSKMSWCPEGRFLAVAGASPHVLLFTFHKHEVTSHVPCLEIPIVYEVCDDEDTATTGFDFVPRGDKSPTFGEKKKSLEYSVPLTVRSGLIRKAPGFQIQFVCLTPTVEGRRPGPITALKLNSAYNLPWWVVILSLSFYRSLRLAYGNESGLVIVDMLQRTCLLNMGTPDLYGTADPYQRAARSPKKIDREKEDNADSQNKDGVATDPGSALNPGVKENGCPPVAPPRRKKRFQLPQLRHHNNKDDDSEDLNDEEDGNLLALVRSSARSMSLPVNAESFEMVAVDATGVPLVQPTTSSSKAKAATTTRKLLARFRSADDDQAIYDEEEEAEEEQTRSWRKVKCAHDGGGGDDDENEDDDVGEGMTDVCSDLLLRALAVRRRTIVAEQRRERHHGMLSGLRTRLRPGGGAAGAAAPLVGHVMMGEDVDRVHVSDLRRCGRRDAPVLIHADDGKADIYVPWKDSSLTSEIRGNFN</sequence>
<dbReference type="PANTHER" id="PTHR10241">
    <property type="entry name" value="LETHAL 2 GIANT LARVAE PROTEIN"/>
    <property type="match status" value="1"/>
</dbReference>
<evidence type="ECO:0000256" key="3">
    <source>
        <dbReference type="ARBA" id="ARBA00022574"/>
    </source>
</evidence>
<evidence type="ECO:0000313" key="8">
    <source>
        <dbReference type="Proteomes" id="UP000678499"/>
    </source>
</evidence>
<evidence type="ECO:0000256" key="5">
    <source>
        <dbReference type="SAM" id="MobiDB-lite"/>
    </source>
</evidence>
<dbReference type="Gene3D" id="2.130.10.10">
    <property type="entry name" value="YVTN repeat-like/Quinoprotein amine dehydrogenase"/>
    <property type="match status" value="3"/>
</dbReference>
<keyword evidence="3" id="KW-0853">WD repeat</keyword>
<dbReference type="AlphaFoldDB" id="A0A7R9BKQ3"/>
<evidence type="ECO:0000259" key="6">
    <source>
        <dbReference type="Pfam" id="PF08366"/>
    </source>
</evidence>
<feature type="compositionally biased region" description="Basic residues" evidence="5">
    <location>
        <begin position="719"/>
        <end position="734"/>
    </location>
</feature>
<keyword evidence="2" id="KW-0268">Exocytosis</keyword>
<dbReference type="PRINTS" id="PR00962">
    <property type="entry name" value="LETHAL2GIANT"/>
</dbReference>
<dbReference type="InterPro" id="IPR036322">
    <property type="entry name" value="WD40_repeat_dom_sf"/>
</dbReference>
<feature type="compositionally biased region" description="Basic and acidic residues" evidence="5">
    <location>
        <begin position="678"/>
        <end position="687"/>
    </location>
</feature>
<dbReference type="OrthoDB" id="19944at2759"/>